<comment type="caution">
    <text evidence="1">The sequence shown here is derived from an EMBL/GenBank/DDBJ whole genome shotgun (WGS) entry which is preliminary data.</text>
</comment>
<evidence type="ECO:0000313" key="2">
    <source>
        <dbReference type="Proteomes" id="UP000266861"/>
    </source>
</evidence>
<proteinExistence type="predicted"/>
<sequence>MAESYYVGEYDEDENVNKRENSRLSSRLNWGYKYTITIRIESQSIEEMPDYLNVKMALAESYESLGVNSRALEMLGLWPPKTLAPSNGIEVELADDGDEPLPKITMENWLEI</sequence>
<name>A0A397I9Y9_9GLOM</name>
<keyword evidence="2" id="KW-1185">Reference proteome</keyword>
<gene>
    <name evidence="1" type="ORF">Glove_242g28</name>
</gene>
<evidence type="ECO:0000313" key="1">
    <source>
        <dbReference type="EMBL" id="RHZ72425.1"/>
    </source>
</evidence>
<dbReference type="OrthoDB" id="9991317at2759"/>
<organism evidence="1 2">
    <name type="scientific">Diversispora epigaea</name>
    <dbReference type="NCBI Taxonomy" id="1348612"/>
    <lineage>
        <taxon>Eukaryota</taxon>
        <taxon>Fungi</taxon>
        <taxon>Fungi incertae sedis</taxon>
        <taxon>Mucoromycota</taxon>
        <taxon>Glomeromycotina</taxon>
        <taxon>Glomeromycetes</taxon>
        <taxon>Diversisporales</taxon>
        <taxon>Diversisporaceae</taxon>
        <taxon>Diversispora</taxon>
    </lineage>
</organism>
<dbReference type="Proteomes" id="UP000266861">
    <property type="component" value="Unassembled WGS sequence"/>
</dbReference>
<dbReference type="AlphaFoldDB" id="A0A397I9Y9"/>
<reference evidence="1 2" key="1">
    <citation type="submission" date="2018-08" db="EMBL/GenBank/DDBJ databases">
        <title>Genome and evolution of the arbuscular mycorrhizal fungus Diversispora epigaea (formerly Glomus versiforme) and its bacterial endosymbionts.</title>
        <authorList>
            <person name="Sun X."/>
            <person name="Fei Z."/>
            <person name="Harrison M."/>
        </authorList>
    </citation>
    <scope>NUCLEOTIDE SEQUENCE [LARGE SCALE GENOMIC DNA]</scope>
    <source>
        <strain evidence="1 2">IT104</strain>
    </source>
</reference>
<accession>A0A397I9Y9</accession>
<dbReference type="EMBL" id="PQFF01000224">
    <property type="protein sequence ID" value="RHZ72425.1"/>
    <property type="molecule type" value="Genomic_DNA"/>
</dbReference>
<protein>
    <submittedName>
        <fullName evidence="1">Uncharacterized protein</fullName>
    </submittedName>
</protein>